<reference evidence="2 3" key="1">
    <citation type="submission" date="2019-07" db="EMBL/GenBank/DDBJ databases">
        <title>WGS assembly of Gossypium tomentosum.</title>
        <authorList>
            <person name="Chen Z.J."/>
            <person name="Sreedasyam A."/>
            <person name="Ando A."/>
            <person name="Song Q."/>
            <person name="De L."/>
            <person name="Hulse-Kemp A."/>
            <person name="Ding M."/>
            <person name="Ye W."/>
            <person name="Kirkbride R."/>
            <person name="Jenkins J."/>
            <person name="Plott C."/>
            <person name="Lovell J."/>
            <person name="Lin Y.-M."/>
            <person name="Vaughn R."/>
            <person name="Liu B."/>
            <person name="Li W."/>
            <person name="Simpson S."/>
            <person name="Scheffler B."/>
            <person name="Saski C."/>
            <person name="Grover C."/>
            <person name="Hu G."/>
            <person name="Conover J."/>
            <person name="Carlson J."/>
            <person name="Shu S."/>
            <person name="Boston L."/>
            <person name="Williams M."/>
            <person name="Peterson D."/>
            <person name="Mcgee K."/>
            <person name="Jones D."/>
            <person name="Wendel J."/>
            <person name="Stelly D."/>
            <person name="Grimwood J."/>
            <person name="Schmutz J."/>
        </authorList>
    </citation>
    <scope>NUCLEOTIDE SEQUENCE [LARGE SCALE GENOMIC DNA]</scope>
    <source>
        <strain evidence="2">7179.01</strain>
    </source>
</reference>
<evidence type="ECO:0000256" key="1">
    <source>
        <dbReference type="SAM" id="Phobius"/>
    </source>
</evidence>
<dbReference type="AlphaFoldDB" id="A0A5D2JG86"/>
<dbReference type="Proteomes" id="UP000322667">
    <property type="component" value="Chromosome D09"/>
</dbReference>
<protein>
    <submittedName>
        <fullName evidence="2">Uncharacterized protein</fullName>
    </submittedName>
</protein>
<proteinExistence type="predicted"/>
<dbReference type="EMBL" id="CM017631">
    <property type="protein sequence ID" value="TYH53379.1"/>
    <property type="molecule type" value="Genomic_DNA"/>
</dbReference>
<keyword evidence="1" id="KW-0472">Membrane</keyword>
<evidence type="ECO:0000313" key="2">
    <source>
        <dbReference type="EMBL" id="TYH53379.1"/>
    </source>
</evidence>
<keyword evidence="3" id="KW-1185">Reference proteome</keyword>
<keyword evidence="1" id="KW-0812">Transmembrane</keyword>
<organism evidence="2 3">
    <name type="scientific">Gossypium tomentosum</name>
    <name type="common">Hawaiian cotton</name>
    <name type="synonym">Gossypium sandvicense</name>
    <dbReference type="NCBI Taxonomy" id="34277"/>
    <lineage>
        <taxon>Eukaryota</taxon>
        <taxon>Viridiplantae</taxon>
        <taxon>Streptophyta</taxon>
        <taxon>Embryophyta</taxon>
        <taxon>Tracheophyta</taxon>
        <taxon>Spermatophyta</taxon>
        <taxon>Magnoliopsida</taxon>
        <taxon>eudicotyledons</taxon>
        <taxon>Gunneridae</taxon>
        <taxon>Pentapetalae</taxon>
        <taxon>rosids</taxon>
        <taxon>malvids</taxon>
        <taxon>Malvales</taxon>
        <taxon>Malvaceae</taxon>
        <taxon>Malvoideae</taxon>
        <taxon>Gossypium</taxon>
    </lineage>
</organism>
<keyword evidence="1" id="KW-1133">Transmembrane helix</keyword>
<accession>A0A5D2JG86</accession>
<name>A0A5D2JG86_GOSTO</name>
<gene>
    <name evidence="2" type="ORF">ES332_D09G096600v1</name>
</gene>
<feature type="transmembrane region" description="Helical" evidence="1">
    <location>
        <begin position="33"/>
        <end position="55"/>
    </location>
</feature>
<evidence type="ECO:0000313" key="3">
    <source>
        <dbReference type="Proteomes" id="UP000322667"/>
    </source>
</evidence>
<sequence>MSMCFSENISILARSFSLFPLSRLSLPLSPKIFYFRFFWVSYTFLFFRSLILFVVLQFTSFTPIPMLIFVSLEVSVIFRSSFKSDSSRSVVVFFVIKFQNGSRGTSVDCQCVGSIYQCFFLSGNSHIGVGLCTSEISELLLGFFSIWFGLTKVPIILLYHFL</sequence>
<feature type="transmembrane region" description="Helical" evidence="1">
    <location>
        <begin position="139"/>
        <end position="161"/>
    </location>
</feature>